<evidence type="ECO:0000256" key="4">
    <source>
        <dbReference type="ARBA" id="ARBA00022490"/>
    </source>
</evidence>
<comment type="similarity">
    <text evidence="2">Belongs to the RdgC family.</text>
</comment>
<sequence>MWFKNIKIYRLPEDFTIDTAQLQLQLEAMSFKACQSQEIHSMGWVSPIPQTDSLFQQANQDILFKLKRESKLLPASVINDELNLKVGEFESESGSPMPKKAQKDLKEEITNRLLPQAFSKYSHINGFVSLDKKLVIIDASSDANAEVFLACLRKCLGSLPALPLAKASQQHILTDWLMKDCPADVELLDEAEFQSSADNGGTIKVKKQNLDEDEVLAHIQAGKLVQKLAIAFSDRLTAIIEHDLSVKRIKFTDIVIEQNEDIPKGDVAVKLDADFVLFASEIKSFIAKLENAFELNE</sequence>
<protein>
    <recommendedName>
        <fullName evidence="3">Recombination-associated protein RdgC</fullName>
    </recommendedName>
</protein>
<gene>
    <name evidence="6" type="primary">rdgC</name>
    <name evidence="6" type="ORF">RM552_00970</name>
</gene>
<dbReference type="NCBIfam" id="NF001464">
    <property type="entry name" value="PRK00321.1-5"/>
    <property type="match status" value="1"/>
</dbReference>
<dbReference type="Pfam" id="PF04381">
    <property type="entry name" value="RdgC"/>
    <property type="match status" value="1"/>
</dbReference>
<comment type="subcellular location">
    <subcellularLocation>
        <location evidence="1">Cytoplasm</location>
        <location evidence="1">Nucleoid</location>
    </subcellularLocation>
</comment>
<accession>A0ABU2ZMD7</accession>
<organism evidence="6 7">
    <name type="scientific">Glaciecola petra</name>
    <dbReference type="NCBI Taxonomy" id="3075602"/>
    <lineage>
        <taxon>Bacteria</taxon>
        <taxon>Pseudomonadati</taxon>
        <taxon>Pseudomonadota</taxon>
        <taxon>Gammaproteobacteria</taxon>
        <taxon>Alteromonadales</taxon>
        <taxon>Alteromonadaceae</taxon>
        <taxon>Glaciecola</taxon>
    </lineage>
</organism>
<reference evidence="6 7" key="1">
    <citation type="submission" date="2023-09" db="EMBL/GenBank/DDBJ databases">
        <authorList>
            <person name="Rey-Velasco X."/>
        </authorList>
    </citation>
    <scope>NUCLEOTIDE SEQUENCE [LARGE SCALE GENOMIC DNA]</scope>
    <source>
        <strain evidence="6 7">P117</strain>
    </source>
</reference>
<name>A0ABU2ZMD7_9ALTE</name>
<dbReference type="InterPro" id="IPR007476">
    <property type="entry name" value="RdgC"/>
</dbReference>
<keyword evidence="5" id="KW-0233">DNA recombination</keyword>
<keyword evidence="4" id="KW-0963">Cytoplasm</keyword>
<dbReference type="NCBIfam" id="NF001462">
    <property type="entry name" value="PRK00321.1-3"/>
    <property type="match status" value="1"/>
</dbReference>
<dbReference type="PANTHER" id="PTHR38103">
    <property type="entry name" value="RECOMBINATION-ASSOCIATED PROTEIN RDGC"/>
    <property type="match status" value="1"/>
</dbReference>
<dbReference type="EMBL" id="JAVRHX010000001">
    <property type="protein sequence ID" value="MDT0593411.1"/>
    <property type="molecule type" value="Genomic_DNA"/>
</dbReference>
<dbReference type="Proteomes" id="UP001253545">
    <property type="component" value="Unassembled WGS sequence"/>
</dbReference>
<comment type="caution">
    <text evidence="6">The sequence shown here is derived from an EMBL/GenBank/DDBJ whole genome shotgun (WGS) entry which is preliminary data.</text>
</comment>
<evidence type="ECO:0000256" key="3">
    <source>
        <dbReference type="ARBA" id="ARBA00022296"/>
    </source>
</evidence>
<proteinExistence type="inferred from homology"/>
<keyword evidence="7" id="KW-1185">Reference proteome</keyword>
<dbReference type="RefSeq" id="WP_311366929.1">
    <property type="nucleotide sequence ID" value="NZ_JAVRHX010000001.1"/>
</dbReference>
<evidence type="ECO:0000313" key="7">
    <source>
        <dbReference type="Proteomes" id="UP001253545"/>
    </source>
</evidence>
<evidence type="ECO:0000256" key="2">
    <source>
        <dbReference type="ARBA" id="ARBA00008657"/>
    </source>
</evidence>
<evidence type="ECO:0000313" key="6">
    <source>
        <dbReference type="EMBL" id="MDT0593411.1"/>
    </source>
</evidence>
<dbReference type="PANTHER" id="PTHR38103:SF1">
    <property type="entry name" value="RECOMBINATION-ASSOCIATED PROTEIN RDGC"/>
    <property type="match status" value="1"/>
</dbReference>
<evidence type="ECO:0000256" key="5">
    <source>
        <dbReference type="ARBA" id="ARBA00023172"/>
    </source>
</evidence>
<evidence type="ECO:0000256" key="1">
    <source>
        <dbReference type="ARBA" id="ARBA00004453"/>
    </source>
</evidence>